<dbReference type="PROSITE" id="PS51257">
    <property type="entry name" value="PROKAR_LIPOPROTEIN"/>
    <property type="match status" value="1"/>
</dbReference>
<keyword evidence="2" id="KW-1185">Reference proteome</keyword>
<gene>
    <name evidence="1" type="ORF">U27_01845</name>
</gene>
<evidence type="ECO:0000313" key="1">
    <source>
        <dbReference type="EMBL" id="GAK55014.1"/>
    </source>
</evidence>
<protein>
    <recommendedName>
        <fullName evidence="3">Lipoprotein</fullName>
    </recommendedName>
</protein>
<dbReference type="AlphaFoldDB" id="A0A0S6WAS7"/>
<reference evidence="1" key="1">
    <citation type="journal article" date="2015" name="PeerJ">
        <title>First genomic representation of candidate bacterial phylum KSB3 points to enhanced environmental sensing as a trigger of wastewater bulking.</title>
        <authorList>
            <person name="Sekiguchi Y."/>
            <person name="Ohashi A."/>
            <person name="Parks D.H."/>
            <person name="Yamauchi T."/>
            <person name="Tyson G.W."/>
            <person name="Hugenholtz P."/>
        </authorList>
    </citation>
    <scope>NUCLEOTIDE SEQUENCE [LARGE SCALE GENOMIC DNA]</scope>
</reference>
<sequence>MKELIFLNLLLIVLGISCAHTKQMSADIQERPIVFDTALLEERYSLWGVQGMGLPLADHRYLLARDGEQEIKIQKAEDFAPLAKDITSAEQALEFVRFLTSTEIRTFLADIYYSEVHKKVEKADESDQEDHWFAIDAAQYEAWYMHEPLVRELDGQYRIERFVASYPRRQNQKIVPPRLLKIWEWVDREGHYRMEIHSIIAEGESVQKILLFQK</sequence>
<dbReference type="HOGENOM" id="CLU_1238185_0_0_0"/>
<dbReference type="Proteomes" id="UP000030661">
    <property type="component" value="Unassembled WGS sequence"/>
</dbReference>
<evidence type="ECO:0000313" key="2">
    <source>
        <dbReference type="Proteomes" id="UP000030661"/>
    </source>
</evidence>
<organism evidence="1">
    <name type="scientific">Vecturithrix granuli</name>
    <dbReference type="NCBI Taxonomy" id="1499967"/>
    <lineage>
        <taxon>Bacteria</taxon>
        <taxon>Candidatus Moduliflexota</taxon>
        <taxon>Candidatus Vecturitrichia</taxon>
        <taxon>Candidatus Vecturitrichales</taxon>
        <taxon>Candidatus Vecturitrichaceae</taxon>
        <taxon>Candidatus Vecturithrix</taxon>
    </lineage>
</organism>
<proteinExistence type="predicted"/>
<dbReference type="STRING" id="1499967.U27_01845"/>
<evidence type="ECO:0008006" key="3">
    <source>
        <dbReference type="Google" id="ProtNLM"/>
    </source>
</evidence>
<accession>A0A0S6WAS7</accession>
<name>A0A0S6WAS7_VECG1</name>
<dbReference type="EMBL" id="DF820463">
    <property type="protein sequence ID" value="GAK55014.1"/>
    <property type="molecule type" value="Genomic_DNA"/>
</dbReference>